<sequence>MKGGGGKGTPALRTSTLPHVMKLLCSEELAAAIIGKGGTTIAAMRMSCEAKVTLTDHGDFYPGTDCRVLTAQANSEDALQELSRQVFVKVLQLASSCAPDAVGTEMELKIKTLVPRAAAGGIIGKGGNMIKQLRDSSGAKISIGDPNGSGPNADQLVTISGSLEALGLVIVEVNRQIRMLNEEPWFASWALTTGASSVASVPRITTGGGGGASGGHHRPAHEPPSYTTPGVDVMMRVAQGLPPYVMEDSRGFALSCVVPNSLVGGLIGRGGLGTKQVQMETGAKIEFRDLPGDTENRSLNITGPLPNTCAAYMLMMQRYLESEGRSSR</sequence>
<dbReference type="Gene3D" id="3.30.1370.10">
    <property type="entry name" value="K Homology domain, type 1"/>
    <property type="match status" value="3"/>
</dbReference>
<dbReference type="SMART" id="SM00322">
    <property type="entry name" value="KH"/>
    <property type="match status" value="3"/>
</dbReference>
<dbReference type="InterPro" id="IPR036612">
    <property type="entry name" value="KH_dom_type_1_sf"/>
</dbReference>
<keyword evidence="1" id="KW-0677">Repeat</keyword>
<name>A0A7S1AHS4_NOCSC</name>
<dbReference type="Pfam" id="PF00013">
    <property type="entry name" value="KH_1"/>
    <property type="match status" value="3"/>
</dbReference>
<evidence type="ECO:0000256" key="3">
    <source>
        <dbReference type="SAM" id="MobiDB-lite"/>
    </source>
</evidence>
<dbReference type="EMBL" id="HBFQ01039215">
    <property type="protein sequence ID" value="CAD8853435.1"/>
    <property type="molecule type" value="Transcribed_RNA"/>
</dbReference>
<dbReference type="SUPFAM" id="SSF54791">
    <property type="entry name" value="Eukaryotic type KH-domain (KH-domain type I)"/>
    <property type="match status" value="3"/>
</dbReference>
<dbReference type="InterPro" id="IPR004087">
    <property type="entry name" value="KH_dom"/>
</dbReference>
<feature type="region of interest" description="Disordered" evidence="3">
    <location>
        <begin position="206"/>
        <end position="228"/>
    </location>
</feature>
<organism evidence="5">
    <name type="scientific">Noctiluca scintillans</name>
    <name type="common">Sea sparkle</name>
    <name type="synonym">Red tide dinoflagellate</name>
    <dbReference type="NCBI Taxonomy" id="2966"/>
    <lineage>
        <taxon>Eukaryota</taxon>
        <taxon>Sar</taxon>
        <taxon>Alveolata</taxon>
        <taxon>Dinophyceae</taxon>
        <taxon>Noctilucales</taxon>
        <taxon>Noctilucaceae</taxon>
        <taxon>Noctiluca</taxon>
    </lineage>
</organism>
<evidence type="ECO:0000313" key="5">
    <source>
        <dbReference type="EMBL" id="CAD8853435.1"/>
    </source>
</evidence>
<evidence type="ECO:0000259" key="4">
    <source>
        <dbReference type="SMART" id="SM00322"/>
    </source>
</evidence>
<feature type="domain" description="K Homology" evidence="4">
    <location>
        <begin position="106"/>
        <end position="178"/>
    </location>
</feature>
<dbReference type="PANTHER" id="PTHR10288">
    <property type="entry name" value="KH DOMAIN CONTAINING RNA BINDING PROTEIN"/>
    <property type="match status" value="1"/>
</dbReference>
<keyword evidence="2" id="KW-0694">RNA-binding</keyword>
<evidence type="ECO:0000256" key="1">
    <source>
        <dbReference type="ARBA" id="ARBA00022737"/>
    </source>
</evidence>
<dbReference type="InterPro" id="IPR004088">
    <property type="entry name" value="KH_dom_type_1"/>
</dbReference>
<gene>
    <name evidence="5" type="ORF">NSCI0253_LOCUS27786</name>
</gene>
<evidence type="ECO:0000256" key="2">
    <source>
        <dbReference type="PROSITE-ProRule" id="PRU00117"/>
    </source>
</evidence>
<feature type="domain" description="K Homology" evidence="4">
    <location>
        <begin position="17"/>
        <end position="87"/>
    </location>
</feature>
<reference evidence="5" key="1">
    <citation type="submission" date="2021-01" db="EMBL/GenBank/DDBJ databases">
        <authorList>
            <person name="Corre E."/>
            <person name="Pelletier E."/>
            <person name="Niang G."/>
            <person name="Scheremetjew M."/>
            <person name="Finn R."/>
            <person name="Kale V."/>
            <person name="Holt S."/>
            <person name="Cochrane G."/>
            <person name="Meng A."/>
            <person name="Brown T."/>
            <person name="Cohen L."/>
        </authorList>
    </citation>
    <scope>NUCLEOTIDE SEQUENCE</scope>
</reference>
<feature type="domain" description="K Homology" evidence="4">
    <location>
        <begin position="250"/>
        <end position="320"/>
    </location>
</feature>
<dbReference type="GO" id="GO:0003723">
    <property type="term" value="F:RNA binding"/>
    <property type="evidence" value="ECO:0007669"/>
    <property type="project" value="UniProtKB-UniRule"/>
</dbReference>
<dbReference type="PROSITE" id="PS50084">
    <property type="entry name" value="KH_TYPE_1"/>
    <property type="match status" value="3"/>
</dbReference>
<accession>A0A7S1AHS4</accession>
<dbReference type="AlphaFoldDB" id="A0A7S1AHS4"/>
<protein>
    <recommendedName>
        <fullName evidence="4">K Homology domain-containing protein</fullName>
    </recommendedName>
</protein>
<proteinExistence type="predicted"/>